<evidence type="ECO:0000256" key="3">
    <source>
        <dbReference type="SAM" id="MobiDB-lite"/>
    </source>
</evidence>
<evidence type="ECO:0000256" key="5">
    <source>
        <dbReference type="SAM" id="SignalP"/>
    </source>
</evidence>
<keyword evidence="4" id="KW-1133">Transmembrane helix</keyword>
<dbReference type="GO" id="GO:0042597">
    <property type="term" value="C:periplasmic space"/>
    <property type="evidence" value="ECO:0007669"/>
    <property type="project" value="InterPro"/>
</dbReference>
<dbReference type="Gene3D" id="2.60.40.1220">
    <property type="match status" value="1"/>
</dbReference>
<evidence type="ECO:0000256" key="4">
    <source>
        <dbReference type="SAM" id="Phobius"/>
    </source>
</evidence>
<dbReference type="EMBL" id="VFOM01000001">
    <property type="protein sequence ID" value="TQL47749.1"/>
    <property type="molecule type" value="Genomic_DNA"/>
</dbReference>
<dbReference type="Pfam" id="PF04234">
    <property type="entry name" value="CopC"/>
    <property type="match status" value="1"/>
</dbReference>
<feature type="transmembrane region" description="Helical" evidence="4">
    <location>
        <begin position="192"/>
        <end position="212"/>
    </location>
</feature>
<dbReference type="GO" id="GO:0005507">
    <property type="term" value="F:copper ion binding"/>
    <property type="evidence" value="ECO:0007669"/>
    <property type="project" value="InterPro"/>
</dbReference>
<protein>
    <recommendedName>
        <fullName evidence="6">CopC domain-containing protein</fullName>
    </recommendedName>
</protein>
<organism evidence="7 8">
    <name type="scientific">Homoserinimonas aerilata</name>
    <dbReference type="NCBI Taxonomy" id="1162970"/>
    <lineage>
        <taxon>Bacteria</taxon>
        <taxon>Bacillati</taxon>
        <taxon>Actinomycetota</taxon>
        <taxon>Actinomycetes</taxon>
        <taxon>Micrococcales</taxon>
        <taxon>Microbacteriaceae</taxon>
        <taxon>Homoserinimonas</taxon>
    </lineage>
</organism>
<dbReference type="Proteomes" id="UP000317998">
    <property type="component" value="Unassembled WGS sequence"/>
</dbReference>
<name>A0A542YI35_9MICO</name>
<keyword evidence="4" id="KW-0812">Transmembrane</keyword>
<feature type="compositionally biased region" description="Polar residues" evidence="3">
    <location>
        <begin position="170"/>
        <end position="182"/>
    </location>
</feature>
<keyword evidence="1 5" id="KW-0732">Signal</keyword>
<evidence type="ECO:0000259" key="6">
    <source>
        <dbReference type="Pfam" id="PF04234"/>
    </source>
</evidence>
<accession>A0A542YI35</accession>
<proteinExistence type="predicted"/>
<dbReference type="OrthoDB" id="5242236at2"/>
<sequence length="217" mass="21581">MGTTSATSRKLGAVLAALALVTVGAVIGVAQPAQAHNSVISTTPTDGDVLTELPERFEVTTSDVLLSYGAYTMEVTDSNGLFYGDGCVAIDGASLVLDAALGEAGAYTVDWQAVSADSHTISGTIAFEWQPTAGFEASVGSASAPVCGQQTASDAPDEGAGEAPADETAPSESAEPTASDAGTESDAGSGELLWILGAAGAIVVAAGATLLLTRRKK</sequence>
<keyword evidence="8" id="KW-1185">Reference proteome</keyword>
<dbReference type="GO" id="GO:0046688">
    <property type="term" value="P:response to copper ion"/>
    <property type="evidence" value="ECO:0007669"/>
    <property type="project" value="InterPro"/>
</dbReference>
<feature type="region of interest" description="Disordered" evidence="3">
    <location>
        <begin position="146"/>
        <end position="186"/>
    </location>
</feature>
<comment type="caution">
    <text evidence="7">The sequence shown here is derived from an EMBL/GenBank/DDBJ whole genome shotgun (WGS) entry which is preliminary data.</text>
</comment>
<feature type="chain" id="PRO_5021812415" description="CopC domain-containing protein" evidence="5">
    <location>
        <begin position="36"/>
        <end position="217"/>
    </location>
</feature>
<dbReference type="InterPro" id="IPR014755">
    <property type="entry name" value="Cu-Rt/internalin_Ig-like"/>
</dbReference>
<dbReference type="SUPFAM" id="SSF81296">
    <property type="entry name" value="E set domains"/>
    <property type="match status" value="1"/>
</dbReference>
<reference evidence="7 8" key="1">
    <citation type="submission" date="2019-06" db="EMBL/GenBank/DDBJ databases">
        <title>Sequencing the genomes of 1000 actinobacteria strains.</title>
        <authorList>
            <person name="Klenk H.-P."/>
        </authorList>
    </citation>
    <scope>NUCLEOTIDE SEQUENCE [LARGE SCALE GENOMIC DNA]</scope>
    <source>
        <strain evidence="7 8">DSM 26477</strain>
    </source>
</reference>
<dbReference type="RefSeq" id="WP_141879966.1">
    <property type="nucleotide sequence ID" value="NZ_VFOM01000001.1"/>
</dbReference>
<feature type="domain" description="CopC" evidence="6">
    <location>
        <begin position="36"/>
        <end position="128"/>
    </location>
</feature>
<dbReference type="AlphaFoldDB" id="A0A542YI35"/>
<evidence type="ECO:0000256" key="2">
    <source>
        <dbReference type="ARBA" id="ARBA00023008"/>
    </source>
</evidence>
<evidence type="ECO:0000313" key="8">
    <source>
        <dbReference type="Proteomes" id="UP000317998"/>
    </source>
</evidence>
<dbReference type="InterPro" id="IPR014756">
    <property type="entry name" value="Ig_E-set"/>
</dbReference>
<gene>
    <name evidence="7" type="ORF">FB562_0819</name>
</gene>
<keyword evidence="2" id="KW-0186">Copper</keyword>
<keyword evidence="4" id="KW-0472">Membrane</keyword>
<dbReference type="InterPro" id="IPR007348">
    <property type="entry name" value="CopC_dom"/>
</dbReference>
<feature type="signal peptide" evidence="5">
    <location>
        <begin position="1"/>
        <end position="35"/>
    </location>
</feature>
<evidence type="ECO:0000256" key="1">
    <source>
        <dbReference type="ARBA" id="ARBA00022729"/>
    </source>
</evidence>
<evidence type="ECO:0000313" key="7">
    <source>
        <dbReference type="EMBL" id="TQL47749.1"/>
    </source>
</evidence>